<dbReference type="InterPro" id="IPR016181">
    <property type="entry name" value="Acyl_CoA_acyltransferase"/>
</dbReference>
<proteinExistence type="predicted"/>
<reference evidence="2 3" key="1">
    <citation type="submission" date="2019-09" db="EMBL/GenBank/DDBJ databases">
        <title>Genome sequence of Rhodovastum atsumiense, a diverse member of the Acetobacteraceae family of non-sulfur purple photosynthetic bacteria.</title>
        <authorList>
            <person name="Meyer T."/>
            <person name="Kyndt J."/>
        </authorList>
    </citation>
    <scope>NUCLEOTIDE SEQUENCE [LARGE SCALE GENOMIC DNA]</scope>
    <source>
        <strain evidence="2 3">DSM 21279</strain>
    </source>
</reference>
<gene>
    <name evidence="2" type="ORF">F1189_01190</name>
</gene>
<dbReference type="GO" id="GO:0008999">
    <property type="term" value="F:protein-N-terminal-alanine acetyltransferase activity"/>
    <property type="evidence" value="ECO:0007669"/>
    <property type="project" value="TreeGrafter"/>
</dbReference>
<name>A0A5M6J2C5_9PROT</name>
<keyword evidence="2" id="KW-0808">Transferase</keyword>
<dbReference type="PANTHER" id="PTHR43441">
    <property type="entry name" value="RIBOSOMAL-PROTEIN-SERINE ACETYLTRANSFERASE"/>
    <property type="match status" value="1"/>
</dbReference>
<evidence type="ECO:0000259" key="1">
    <source>
        <dbReference type="PROSITE" id="PS51186"/>
    </source>
</evidence>
<sequence>MPDLVTIRHVTETDVDALVRGNRASRGLHMHWVEPFTDREGFHRWFAGTLTGRKVALLAERDGDIAGVVTFSEIVMDSFCSAYLGYYAMAGMQGRGLMTRAVELAVLHGFNEIGLHRIEVNIQPDNLRSRALVKRLGFRLEGYSPRYLRIAGLWRDHERWAKLADDEPRPR</sequence>
<protein>
    <submittedName>
        <fullName evidence="2">GNAT family N-acetyltransferase</fullName>
    </submittedName>
</protein>
<dbReference type="GO" id="GO:0005737">
    <property type="term" value="C:cytoplasm"/>
    <property type="evidence" value="ECO:0007669"/>
    <property type="project" value="TreeGrafter"/>
</dbReference>
<comment type="caution">
    <text evidence="2">The sequence shown here is derived from an EMBL/GenBank/DDBJ whole genome shotgun (WGS) entry which is preliminary data.</text>
</comment>
<dbReference type="Gene3D" id="3.40.630.30">
    <property type="match status" value="1"/>
</dbReference>
<organism evidence="2 3">
    <name type="scientific">Rhodovastum atsumiense</name>
    <dbReference type="NCBI Taxonomy" id="504468"/>
    <lineage>
        <taxon>Bacteria</taxon>
        <taxon>Pseudomonadati</taxon>
        <taxon>Pseudomonadota</taxon>
        <taxon>Alphaproteobacteria</taxon>
        <taxon>Acetobacterales</taxon>
        <taxon>Acetobacteraceae</taxon>
        <taxon>Rhodovastum</taxon>
    </lineage>
</organism>
<dbReference type="Proteomes" id="UP000325255">
    <property type="component" value="Unassembled WGS sequence"/>
</dbReference>
<dbReference type="PROSITE" id="PS51186">
    <property type="entry name" value="GNAT"/>
    <property type="match status" value="1"/>
</dbReference>
<keyword evidence="3" id="KW-1185">Reference proteome</keyword>
<evidence type="ECO:0000313" key="3">
    <source>
        <dbReference type="Proteomes" id="UP000325255"/>
    </source>
</evidence>
<accession>A0A5M6J2C5</accession>
<dbReference type="OrthoDB" id="9801669at2"/>
<dbReference type="GO" id="GO:1990189">
    <property type="term" value="F:protein N-terminal-serine acetyltransferase activity"/>
    <property type="evidence" value="ECO:0007669"/>
    <property type="project" value="TreeGrafter"/>
</dbReference>
<dbReference type="EMBL" id="VWPK01000001">
    <property type="protein sequence ID" value="KAA5614766.1"/>
    <property type="molecule type" value="Genomic_DNA"/>
</dbReference>
<evidence type="ECO:0000313" key="2">
    <source>
        <dbReference type="EMBL" id="KAA5614766.1"/>
    </source>
</evidence>
<dbReference type="RefSeq" id="WP_150038627.1">
    <property type="nucleotide sequence ID" value="NZ_OW485601.1"/>
</dbReference>
<dbReference type="AlphaFoldDB" id="A0A5M6J2C5"/>
<dbReference type="InterPro" id="IPR051908">
    <property type="entry name" value="Ribosomal_N-acetyltransferase"/>
</dbReference>
<feature type="domain" description="N-acetyltransferase" evidence="1">
    <location>
        <begin position="5"/>
        <end position="165"/>
    </location>
</feature>
<dbReference type="InterPro" id="IPR000182">
    <property type="entry name" value="GNAT_dom"/>
</dbReference>
<dbReference type="Pfam" id="PF13302">
    <property type="entry name" value="Acetyltransf_3"/>
    <property type="match status" value="1"/>
</dbReference>
<dbReference type="PANTHER" id="PTHR43441:SF2">
    <property type="entry name" value="FAMILY ACETYLTRANSFERASE, PUTATIVE (AFU_ORTHOLOGUE AFUA_7G00850)-RELATED"/>
    <property type="match status" value="1"/>
</dbReference>
<dbReference type="SUPFAM" id="SSF55729">
    <property type="entry name" value="Acyl-CoA N-acyltransferases (Nat)"/>
    <property type="match status" value="1"/>
</dbReference>